<evidence type="ECO:0000259" key="8">
    <source>
        <dbReference type="Pfam" id="PF03460"/>
    </source>
</evidence>
<keyword evidence="4" id="KW-0560">Oxidoreductase</keyword>
<evidence type="ECO:0000256" key="4">
    <source>
        <dbReference type="ARBA" id="ARBA00023002"/>
    </source>
</evidence>
<dbReference type="InterPro" id="IPR051329">
    <property type="entry name" value="NIR_SIR_4Fe-4S"/>
</dbReference>
<protein>
    <submittedName>
        <fullName evidence="9">Precorrin-3B synthase</fullName>
    </submittedName>
</protein>
<dbReference type="OrthoDB" id="7459360at2"/>
<dbReference type="EMBL" id="SLWL01000002">
    <property type="protein sequence ID" value="TCO15140.1"/>
    <property type="molecule type" value="Genomic_DNA"/>
</dbReference>
<dbReference type="GO" id="GO:0046872">
    <property type="term" value="F:metal ion binding"/>
    <property type="evidence" value="ECO:0007669"/>
    <property type="project" value="UniProtKB-KW"/>
</dbReference>
<evidence type="ECO:0000313" key="10">
    <source>
        <dbReference type="Proteomes" id="UP000294881"/>
    </source>
</evidence>
<evidence type="ECO:0000256" key="1">
    <source>
        <dbReference type="ARBA" id="ARBA00022485"/>
    </source>
</evidence>
<dbReference type="InterPro" id="IPR045854">
    <property type="entry name" value="NO2/SO3_Rdtase_4Fe4S_sf"/>
</dbReference>
<dbReference type="GO" id="GO:0051539">
    <property type="term" value="F:4 iron, 4 sulfur cluster binding"/>
    <property type="evidence" value="ECO:0007669"/>
    <property type="project" value="UniProtKB-KW"/>
</dbReference>
<dbReference type="SUPFAM" id="SSF56014">
    <property type="entry name" value="Nitrite and sulphite reductase 4Fe-4S domain-like"/>
    <property type="match status" value="1"/>
</dbReference>
<dbReference type="AlphaFoldDB" id="A0A4R2GVY0"/>
<dbReference type="SUPFAM" id="SSF55124">
    <property type="entry name" value="Nitrite/Sulfite reductase N-terminal domain-like"/>
    <property type="match status" value="1"/>
</dbReference>
<keyword evidence="1" id="KW-0004">4Fe-4S</keyword>
<evidence type="ECO:0000313" key="9">
    <source>
        <dbReference type="EMBL" id="TCO15140.1"/>
    </source>
</evidence>
<keyword evidence="6" id="KW-0411">Iron-sulfur</keyword>
<sequence length="436" mass="44283">MTGPSSLQSGAWRRGACPSLTTPMQTGDGLLARLTPRDGDISMAQLAALAEAAARHGNGLIEITMRGALQLRGLTAAGARALAMDVAASGVIARQGLAVDVNALAGVDPLERCDPRPLAARIAGAVSGSALAPLLGPKVSVTVDSGGQFGLSALKADIRLMAVDASRWAMMLNLAAGARRAFHGDETAIGDAALDLLAALAALGPEARMRDVAAKIADRICAGLAATEPAPAQPVAVPVGVFPTTLGPAMGLTPPFGATDSGALRQLAATFPQARVRFAPERGLLLTGLDEAARAHLPGVADDLGFIRQTDDMRLRISVCAGAPLCASAAIATRPLAAELARDHGATLAAAVGPDQQLHVSGCGKRCGAPSRNVTRLDLPAGVAAAISAGHPDTARKPGLAPGRLSHLSRTLRTLVARHTRGEASDPTPDALKKRP</sequence>
<dbReference type="RefSeq" id="WP_132003189.1">
    <property type="nucleotide sequence ID" value="NZ_JBHUNN010000002.1"/>
</dbReference>
<gene>
    <name evidence="9" type="ORF">EV666_102118</name>
</gene>
<dbReference type="InterPro" id="IPR036136">
    <property type="entry name" value="Nit/Sulf_reduc_fer-like_dom_sf"/>
</dbReference>
<dbReference type="Gene3D" id="3.30.413.10">
    <property type="entry name" value="Sulfite Reductase Hemoprotein, domain 1"/>
    <property type="match status" value="2"/>
</dbReference>
<keyword evidence="5" id="KW-0408">Iron</keyword>
<evidence type="ECO:0000256" key="5">
    <source>
        <dbReference type="ARBA" id="ARBA00023004"/>
    </source>
</evidence>
<evidence type="ECO:0000256" key="6">
    <source>
        <dbReference type="ARBA" id="ARBA00023014"/>
    </source>
</evidence>
<evidence type="ECO:0000256" key="2">
    <source>
        <dbReference type="ARBA" id="ARBA00022617"/>
    </source>
</evidence>
<proteinExistence type="predicted"/>
<evidence type="ECO:0000256" key="3">
    <source>
        <dbReference type="ARBA" id="ARBA00022723"/>
    </source>
</evidence>
<feature type="region of interest" description="Disordered" evidence="7">
    <location>
        <begin position="417"/>
        <end position="436"/>
    </location>
</feature>
<dbReference type="InterPro" id="IPR005117">
    <property type="entry name" value="NiRdtase/SiRdtase_haem-b_fer"/>
</dbReference>
<dbReference type="PANTHER" id="PTHR32439:SF9">
    <property type="entry name" value="BLR3264 PROTEIN"/>
    <property type="match status" value="1"/>
</dbReference>
<keyword evidence="10" id="KW-1185">Reference proteome</keyword>
<evidence type="ECO:0000256" key="7">
    <source>
        <dbReference type="SAM" id="MobiDB-lite"/>
    </source>
</evidence>
<dbReference type="GO" id="GO:0016491">
    <property type="term" value="F:oxidoreductase activity"/>
    <property type="evidence" value="ECO:0007669"/>
    <property type="project" value="UniProtKB-KW"/>
</dbReference>
<dbReference type="Proteomes" id="UP000294881">
    <property type="component" value="Unassembled WGS sequence"/>
</dbReference>
<dbReference type="InterPro" id="IPR012798">
    <property type="entry name" value="Cbl_synth_CobG-like"/>
</dbReference>
<keyword evidence="2" id="KW-0349">Heme</keyword>
<dbReference type="Gene3D" id="3.90.480.10">
    <property type="entry name" value="Sulfite Reductase Hemoprotein,Domain 2"/>
    <property type="match status" value="1"/>
</dbReference>
<reference evidence="9 10" key="1">
    <citation type="submission" date="2019-03" db="EMBL/GenBank/DDBJ databases">
        <title>Genomic Encyclopedia of Type Strains, Phase IV (KMG-IV): sequencing the most valuable type-strain genomes for metagenomic binning, comparative biology and taxonomic classification.</title>
        <authorList>
            <person name="Goeker M."/>
        </authorList>
    </citation>
    <scope>NUCLEOTIDE SEQUENCE [LARGE SCALE GENOMIC DNA]</scope>
    <source>
        <strain evidence="9 10">DSM 22958</strain>
    </source>
</reference>
<name>A0A4R2GVY0_9HYPH</name>
<accession>A0A4R2GVY0</accession>
<feature type="domain" description="Nitrite/Sulfite reductase ferredoxin-like" evidence="8">
    <location>
        <begin position="23"/>
        <end position="79"/>
    </location>
</feature>
<dbReference type="PANTHER" id="PTHR32439">
    <property type="entry name" value="FERREDOXIN--NITRITE REDUCTASE, CHLOROPLASTIC"/>
    <property type="match status" value="1"/>
</dbReference>
<dbReference type="Pfam" id="PF03460">
    <property type="entry name" value="NIR_SIR_ferr"/>
    <property type="match status" value="1"/>
</dbReference>
<organism evidence="9 10">
    <name type="scientific">Camelimonas lactis</name>
    <dbReference type="NCBI Taxonomy" id="659006"/>
    <lineage>
        <taxon>Bacteria</taxon>
        <taxon>Pseudomonadati</taxon>
        <taxon>Pseudomonadota</taxon>
        <taxon>Alphaproteobacteria</taxon>
        <taxon>Hyphomicrobiales</taxon>
        <taxon>Chelatococcaceae</taxon>
        <taxon>Camelimonas</taxon>
    </lineage>
</organism>
<keyword evidence="3" id="KW-0479">Metal-binding</keyword>
<comment type="caution">
    <text evidence="9">The sequence shown here is derived from an EMBL/GenBank/DDBJ whole genome shotgun (WGS) entry which is preliminary data.</text>
</comment>
<dbReference type="NCBIfam" id="TIGR02435">
    <property type="entry name" value="CobG"/>
    <property type="match status" value="1"/>
</dbReference>